<sequence length="536" mass="57929">MRRLSVNAAPVDSKDEGKLAELGYKQELRRDWSVLHNFGVSFSIISVVTGITTLFQYGLTTGGPGVMSVGWICVSFFTLFVGLSMAEITSAIPTAGGPYYWAAILAPNARLAAFFSWMTGWFNFVGQFAVTTGITFGCANLIATLATVKGGFESTPGKVIGIYAALLVSHGLVNTFGVHILRYLNNSSIILHSLGVAAYAIAIVAKAPTHQSAKFVFATFYDGTGDPGWATRASPAYVACIGILMSQYTITGFDASAHLSEETRNASWSAPIGVLTSIICSSVFGFFLLLCYLFSIQDFEATVDSEVGQPVLQILIDIFGEDGAIVLFCLVIICVWHCGLFSLTSNSRMMFAFSRDRALPQFFHSVDKRFQSPIRTIWLAAILAFILALPSLGSSVAFAAATSIATIGLYLSYGMPILIGLLWPQNFKKGPFNLGVFSRPVALVATLWICFITIIFCLPNVTPVDSQTLNYTPVAVGTVLVGTLGSWFLWARRWFTGPVRLVEAEDLGVDVVEHDGREKADEEGKFGATVGQAREV</sequence>
<keyword evidence="5 6" id="KW-0472">Membrane</keyword>
<feature type="transmembrane region" description="Helical" evidence="6">
    <location>
        <begin position="377"/>
        <end position="401"/>
    </location>
</feature>
<dbReference type="PANTHER" id="PTHR45649">
    <property type="entry name" value="AMINO-ACID PERMEASE BAT1"/>
    <property type="match status" value="1"/>
</dbReference>
<feature type="transmembrane region" description="Helical" evidence="6">
    <location>
        <begin position="124"/>
        <end position="148"/>
    </location>
</feature>
<reference evidence="7 8" key="1">
    <citation type="journal article" date="2023" name="G3 (Bethesda)">
        <title>A chromosome-level genome assembly of Zasmidium syzygii isolated from banana leaves.</title>
        <authorList>
            <person name="van Westerhoven A.C."/>
            <person name="Mehrabi R."/>
            <person name="Talebi R."/>
            <person name="Steentjes M.B.F."/>
            <person name="Corcolon B."/>
            <person name="Chong P.A."/>
            <person name="Kema G.H.J."/>
            <person name="Seidl M.F."/>
        </authorList>
    </citation>
    <scope>NUCLEOTIDE SEQUENCE [LARGE SCALE GENOMIC DNA]</scope>
    <source>
        <strain evidence="7 8">P124</strain>
    </source>
</reference>
<feature type="transmembrane region" description="Helical" evidence="6">
    <location>
        <begin position="187"/>
        <end position="205"/>
    </location>
</feature>
<feature type="transmembrane region" description="Helical" evidence="6">
    <location>
        <begin position="324"/>
        <end position="343"/>
    </location>
</feature>
<organism evidence="7 8">
    <name type="scientific">Zasmidium cellare</name>
    <name type="common">Wine cellar mold</name>
    <name type="synonym">Racodium cellare</name>
    <dbReference type="NCBI Taxonomy" id="395010"/>
    <lineage>
        <taxon>Eukaryota</taxon>
        <taxon>Fungi</taxon>
        <taxon>Dikarya</taxon>
        <taxon>Ascomycota</taxon>
        <taxon>Pezizomycotina</taxon>
        <taxon>Dothideomycetes</taxon>
        <taxon>Dothideomycetidae</taxon>
        <taxon>Mycosphaerellales</taxon>
        <taxon>Mycosphaerellaceae</taxon>
        <taxon>Zasmidium</taxon>
    </lineage>
</organism>
<proteinExistence type="predicted"/>
<name>A0ABR0F094_ZASCE</name>
<gene>
    <name evidence="7" type="ORF">PRZ48_000891</name>
</gene>
<dbReference type="InterPro" id="IPR002293">
    <property type="entry name" value="AA/rel_permease1"/>
</dbReference>
<evidence type="ECO:0000256" key="5">
    <source>
        <dbReference type="ARBA" id="ARBA00023136"/>
    </source>
</evidence>
<dbReference type="Pfam" id="PF13520">
    <property type="entry name" value="AA_permease_2"/>
    <property type="match status" value="1"/>
</dbReference>
<dbReference type="Proteomes" id="UP001305779">
    <property type="component" value="Unassembled WGS sequence"/>
</dbReference>
<dbReference type="EMBL" id="JAXOVC010000001">
    <property type="protein sequence ID" value="KAK4507157.1"/>
    <property type="molecule type" value="Genomic_DNA"/>
</dbReference>
<dbReference type="Gene3D" id="1.20.1740.10">
    <property type="entry name" value="Amino acid/polyamine transporter I"/>
    <property type="match status" value="1"/>
</dbReference>
<evidence type="ECO:0000256" key="3">
    <source>
        <dbReference type="ARBA" id="ARBA00022692"/>
    </source>
</evidence>
<accession>A0ABR0F094</accession>
<feature type="transmembrane region" description="Helical" evidence="6">
    <location>
        <begin position="65"/>
        <end position="86"/>
    </location>
</feature>
<evidence type="ECO:0000256" key="6">
    <source>
        <dbReference type="SAM" id="Phobius"/>
    </source>
</evidence>
<evidence type="ECO:0000313" key="7">
    <source>
        <dbReference type="EMBL" id="KAK4507157.1"/>
    </source>
</evidence>
<dbReference type="PANTHER" id="PTHR45649:SF26">
    <property type="entry name" value="OS04G0435100 PROTEIN"/>
    <property type="match status" value="1"/>
</dbReference>
<feature type="transmembrane region" description="Helical" evidence="6">
    <location>
        <begin position="272"/>
        <end position="295"/>
    </location>
</feature>
<comment type="caution">
    <text evidence="7">The sequence shown here is derived from an EMBL/GenBank/DDBJ whole genome shotgun (WGS) entry which is preliminary data.</text>
</comment>
<comment type="subcellular location">
    <subcellularLocation>
        <location evidence="1">Membrane</location>
        <topology evidence="1">Multi-pass membrane protein</topology>
    </subcellularLocation>
</comment>
<feature type="transmembrane region" description="Helical" evidence="6">
    <location>
        <begin position="468"/>
        <end position="490"/>
    </location>
</feature>
<feature type="transmembrane region" description="Helical" evidence="6">
    <location>
        <begin position="98"/>
        <end position="118"/>
    </location>
</feature>
<evidence type="ECO:0000256" key="4">
    <source>
        <dbReference type="ARBA" id="ARBA00022989"/>
    </source>
</evidence>
<protein>
    <recommendedName>
        <fullName evidence="9">Amino acid transporter</fullName>
    </recommendedName>
</protein>
<keyword evidence="3 6" id="KW-0812">Transmembrane</keyword>
<keyword evidence="4 6" id="KW-1133">Transmembrane helix</keyword>
<feature type="transmembrane region" description="Helical" evidence="6">
    <location>
        <begin position="34"/>
        <end position="59"/>
    </location>
</feature>
<feature type="transmembrane region" description="Helical" evidence="6">
    <location>
        <begin position="407"/>
        <end position="424"/>
    </location>
</feature>
<feature type="transmembrane region" description="Helical" evidence="6">
    <location>
        <begin position="436"/>
        <end position="456"/>
    </location>
</feature>
<evidence type="ECO:0008006" key="9">
    <source>
        <dbReference type="Google" id="ProtNLM"/>
    </source>
</evidence>
<evidence type="ECO:0000313" key="8">
    <source>
        <dbReference type="Proteomes" id="UP001305779"/>
    </source>
</evidence>
<feature type="transmembrane region" description="Helical" evidence="6">
    <location>
        <begin position="160"/>
        <end position="181"/>
    </location>
</feature>
<keyword evidence="2" id="KW-0813">Transport</keyword>
<keyword evidence="8" id="KW-1185">Reference proteome</keyword>
<evidence type="ECO:0000256" key="1">
    <source>
        <dbReference type="ARBA" id="ARBA00004141"/>
    </source>
</evidence>
<dbReference type="PIRSF" id="PIRSF006060">
    <property type="entry name" value="AA_transporter"/>
    <property type="match status" value="1"/>
</dbReference>
<evidence type="ECO:0000256" key="2">
    <source>
        <dbReference type="ARBA" id="ARBA00022448"/>
    </source>
</evidence>